<dbReference type="InterPro" id="IPR011989">
    <property type="entry name" value="ARM-like"/>
</dbReference>
<evidence type="ECO:0000256" key="5">
    <source>
        <dbReference type="ARBA" id="ARBA00045173"/>
    </source>
</evidence>
<dbReference type="GO" id="GO:0005829">
    <property type="term" value="C:cytosol"/>
    <property type="evidence" value="ECO:0007669"/>
    <property type="project" value="TreeGrafter"/>
</dbReference>
<dbReference type="OMA" id="INCEGIS"/>
<dbReference type="GO" id="GO:0051301">
    <property type="term" value="P:cell division"/>
    <property type="evidence" value="ECO:0007669"/>
    <property type="project" value="UniProtKB-KW"/>
</dbReference>
<evidence type="ECO:0000256" key="1">
    <source>
        <dbReference type="ARBA" id="ARBA00008384"/>
    </source>
</evidence>
<evidence type="ECO:0000256" key="3">
    <source>
        <dbReference type="ARBA" id="ARBA00022618"/>
    </source>
</evidence>
<comment type="function">
    <text evidence="5">May play a role in the regulation of cytokinesis. May play a role in signaling by stimulating protein glycosylation. Induces neuritogenesis by activating the Ras-MAP kinase pathway and is necessary for the survival of cerebellar neurons. Does not appear to play a major role in ciliogenesis.</text>
</comment>
<dbReference type="InterPro" id="IPR016024">
    <property type="entry name" value="ARM-type_fold"/>
</dbReference>
<dbReference type="Gene3D" id="1.25.10.10">
    <property type="entry name" value="Leucine-rich Repeat Variant"/>
    <property type="match status" value="1"/>
</dbReference>
<evidence type="ECO:0000256" key="2">
    <source>
        <dbReference type="ARBA" id="ARBA00018804"/>
    </source>
</evidence>
<accession>A0A336MVT8</accession>
<dbReference type="InterPro" id="IPR051374">
    <property type="entry name" value="Ataxin-10/CTR86_families"/>
</dbReference>
<dbReference type="GO" id="GO:0031175">
    <property type="term" value="P:neuron projection development"/>
    <property type="evidence" value="ECO:0007669"/>
    <property type="project" value="TreeGrafter"/>
</dbReference>
<dbReference type="Pfam" id="PF09759">
    <property type="entry name" value="Atx10homo_assoc"/>
    <property type="match status" value="1"/>
</dbReference>
<sequence>MENHIETLKSFQPISQKTPDEIPAVIQSTLDVLGSCSCLTDFTPESDKFQEISNLVLEAFKILKGVCPKGKQFQQVLLESKELLALIQHILEFAQSNENILKLRLSTVQLLFNLSVGENTYKIFNKFRETFIEGLNPEINCEGISEQEYAKYCNTNALMLFNVINTPEYAEELLESGELLKILEFSVRHTLNEEELADNVQLLLNTFVTALPETAMIYEKLPDNLRLQFLYYIHDTMREEEISQELLDKLILRFKQTSDSILKPDGTGVDTTKPKEVYSLLEIIAVASQSENEMKETVAIDGSLFLNIGCLLMSIQKLGKNPSSIFAPAQKLEQLAPNSSLPSTFETDISYKFKTLLVQTMANLLYKNKKNQELVREMDILLAILDCTNVDARNPLIKEYSIWAIRNACENNPENQQIVASLTKVGNVKSDVVSEISESVIRIQK</sequence>
<reference evidence="7" key="1">
    <citation type="submission" date="2018-07" db="EMBL/GenBank/DDBJ databases">
        <authorList>
            <person name="Quirk P.G."/>
            <person name="Krulwich T.A."/>
        </authorList>
    </citation>
    <scope>NUCLEOTIDE SEQUENCE</scope>
</reference>
<dbReference type="PANTHER" id="PTHR13255">
    <property type="entry name" value="ATAXIN-10"/>
    <property type="match status" value="1"/>
</dbReference>
<keyword evidence="4" id="KW-0131">Cell cycle</keyword>
<feature type="domain" description="Ataxin-10" evidence="6">
    <location>
        <begin position="353"/>
        <end position="436"/>
    </location>
</feature>
<comment type="similarity">
    <text evidence="1">Belongs to the ataxin-10 family.</text>
</comment>
<proteinExistence type="inferred from homology"/>
<dbReference type="PANTHER" id="PTHR13255:SF0">
    <property type="entry name" value="ATAXIN-10"/>
    <property type="match status" value="1"/>
</dbReference>
<gene>
    <name evidence="7" type="primary">CSON004885</name>
</gene>
<organism evidence="7">
    <name type="scientific">Culicoides sonorensis</name>
    <name type="common">Biting midge</name>
    <dbReference type="NCBI Taxonomy" id="179676"/>
    <lineage>
        <taxon>Eukaryota</taxon>
        <taxon>Metazoa</taxon>
        <taxon>Ecdysozoa</taxon>
        <taxon>Arthropoda</taxon>
        <taxon>Hexapoda</taxon>
        <taxon>Insecta</taxon>
        <taxon>Pterygota</taxon>
        <taxon>Neoptera</taxon>
        <taxon>Endopterygota</taxon>
        <taxon>Diptera</taxon>
        <taxon>Nematocera</taxon>
        <taxon>Chironomoidea</taxon>
        <taxon>Ceratopogonidae</taxon>
        <taxon>Ceratopogoninae</taxon>
        <taxon>Culicoides</taxon>
        <taxon>Monoculicoides</taxon>
    </lineage>
</organism>
<dbReference type="AlphaFoldDB" id="A0A336MVT8"/>
<keyword evidence="3" id="KW-0132">Cell division</keyword>
<dbReference type="EMBL" id="UFQT01001999">
    <property type="protein sequence ID" value="SSX32357.1"/>
    <property type="molecule type" value="Genomic_DNA"/>
</dbReference>
<protein>
    <recommendedName>
        <fullName evidence="2">Ataxin-10</fullName>
    </recommendedName>
</protein>
<dbReference type="InterPro" id="IPR019156">
    <property type="entry name" value="Ataxin-10_domain"/>
</dbReference>
<evidence type="ECO:0000259" key="6">
    <source>
        <dbReference type="Pfam" id="PF09759"/>
    </source>
</evidence>
<evidence type="ECO:0000256" key="4">
    <source>
        <dbReference type="ARBA" id="ARBA00023306"/>
    </source>
</evidence>
<name>A0A336MVT8_CULSO</name>
<evidence type="ECO:0000313" key="7">
    <source>
        <dbReference type="EMBL" id="SSX32357.1"/>
    </source>
</evidence>
<dbReference type="SUPFAM" id="SSF48371">
    <property type="entry name" value="ARM repeat"/>
    <property type="match status" value="1"/>
</dbReference>
<dbReference type="VEuPathDB" id="VectorBase:CSON004885"/>